<proteinExistence type="predicted"/>
<feature type="domain" description="HTH cro/C1-type" evidence="1">
    <location>
        <begin position="18"/>
        <end position="72"/>
    </location>
</feature>
<protein>
    <submittedName>
        <fullName evidence="2">XRE family transcriptional regulator</fullName>
    </submittedName>
</protein>
<sequence>MYSENGSEKIHYMVGQRILEKRRELGYTGFQLAQLLGVSQQQISRYERGKIKIDLFHLFKLSFLMRTPIDWFLEDISSQLTENGQLDDIQ</sequence>
<dbReference type="Pfam" id="PF01381">
    <property type="entry name" value="HTH_3"/>
    <property type="match status" value="1"/>
</dbReference>
<gene>
    <name evidence="2" type="ORF">EX242_13690</name>
</gene>
<dbReference type="InterPro" id="IPR001387">
    <property type="entry name" value="Cro/C1-type_HTH"/>
</dbReference>
<dbReference type="GO" id="GO:0003677">
    <property type="term" value="F:DNA binding"/>
    <property type="evidence" value="ECO:0007669"/>
    <property type="project" value="InterPro"/>
</dbReference>
<name>A0A1J0ECR0_PRORE</name>
<comment type="caution">
    <text evidence="2">The sequence shown here is derived from an EMBL/GenBank/DDBJ whole genome shotgun (WGS) entry which is preliminary data.</text>
</comment>
<dbReference type="PROSITE" id="PS50943">
    <property type="entry name" value="HTH_CROC1"/>
    <property type="match status" value="1"/>
</dbReference>
<reference evidence="2" key="1">
    <citation type="submission" date="2019-02" db="EMBL/GenBank/DDBJ databases">
        <title>Genomic characterization of isolates from hospital effluents in KZN, South Africa.</title>
        <authorList>
            <person name="Ntshobeni N."/>
            <person name="Allam M."/>
            <person name="Ismail A."/>
            <person name="Amoako D."/>
            <person name="Essack S."/>
            <person name="Chenia H."/>
        </authorList>
    </citation>
    <scope>NUCLEOTIDE SEQUENCE</scope>
    <source>
        <strain evidence="2">AFE97_S1</strain>
    </source>
</reference>
<dbReference type="CDD" id="cd00093">
    <property type="entry name" value="HTH_XRE"/>
    <property type="match status" value="1"/>
</dbReference>
<organism evidence="2 3">
    <name type="scientific">Providencia rettgeri</name>
    <dbReference type="NCBI Taxonomy" id="587"/>
    <lineage>
        <taxon>Bacteria</taxon>
        <taxon>Pseudomonadati</taxon>
        <taxon>Pseudomonadota</taxon>
        <taxon>Gammaproteobacteria</taxon>
        <taxon>Enterobacterales</taxon>
        <taxon>Morganellaceae</taxon>
        <taxon>Providencia</taxon>
    </lineage>
</organism>
<dbReference type="Proteomes" id="UP000824410">
    <property type="component" value="Unassembled WGS sequence"/>
</dbReference>
<evidence type="ECO:0000259" key="1">
    <source>
        <dbReference type="PROSITE" id="PS50943"/>
    </source>
</evidence>
<dbReference type="KEGG" id="prg:RB151_039540"/>
<dbReference type="SMART" id="SM00530">
    <property type="entry name" value="HTH_XRE"/>
    <property type="match status" value="1"/>
</dbReference>
<dbReference type="Gene3D" id="1.10.260.40">
    <property type="entry name" value="lambda repressor-like DNA-binding domains"/>
    <property type="match status" value="1"/>
</dbReference>
<dbReference type="OrthoDB" id="5683219at2"/>
<dbReference type="AlphaFoldDB" id="A0A1J0ECR0"/>
<evidence type="ECO:0000313" key="3">
    <source>
        <dbReference type="Proteomes" id="UP000824410"/>
    </source>
</evidence>
<dbReference type="EMBL" id="SHDO01000011">
    <property type="protein sequence ID" value="MBX6981307.1"/>
    <property type="molecule type" value="Genomic_DNA"/>
</dbReference>
<dbReference type="InterPro" id="IPR010982">
    <property type="entry name" value="Lambda_DNA-bd_dom_sf"/>
</dbReference>
<dbReference type="RefSeq" id="WP_042845554.1">
    <property type="nucleotide sequence ID" value="NZ_ABEXOQ020000015.1"/>
</dbReference>
<dbReference type="SUPFAM" id="SSF47413">
    <property type="entry name" value="lambda repressor-like DNA-binding domains"/>
    <property type="match status" value="1"/>
</dbReference>
<accession>A0A1J0ECR0</accession>
<evidence type="ECO:0000313" key="2">
    <source>
        <dbReference type="EMBL" id="MBX6981307.1"/>
    </source>
</evidence>